<dbReference type="InterPro" id="IPR045700">
    <property type="entry name" value="Rab3GAP1"/>
</dbReference>
<gene>
    <name evidence="8" type="ORF">QSP1433_LOCUS11076</name>
</gene>
<dbReference type="Pfam" id="PF13890">
    <property type="entry name" value="Rab3-GTPase_cat"/>
    <property type="match status" value="1"/>
</dbReference>
<feature type="domain" description="Rab3GAP catalytic subunit conserved" evidence="7">
    <location>
        <begin position="782"/>
        <end position="854"/>
    </location>
</feature>
<proteinExistence type="inferred from homology"/>
<sequence length="1114" mass="124625">MRRKSTDGELESIEWIDHSNASAFEEFCSSFEQLLISWGLGEAGPFQNESSKTDAGTGEAEMDGEDWGFRSSELEMGKDIYSLMLMSKDGAGVQDRVAGLGELGSQLSFTELAMVCNNTSLLCDAEMPSFVGLDIARWFGTEEYLLLGPVGRAANHNDVSLLLSASTMAFADCHPSLPCFIPAVSRGSGDGNSSSRVRANLRRGKKVLTRVLRGQDSDMIENALFGTCAPTGENPGTTIHFDVVTEPKVNVPEKFHNLSGLVHLFKCKLWPLQNGSAFVDQDSPALENNLASRRRASTTESTCTSEDGPLRDLKSGDVLISVQYIYSRRAIEGDALLAQCTEDAYIAAAKWTDWHDHDDPSWRLHLNQDMVRSRCIDALGGGDYKPPLWGPLRDPIQTIDLHVSWPSFLEATYAENSMFSSLVPESAPCWMIRICPMDVDGIETVINDDREIFGDGEEERDPENPGVCPLATSVRCLFKMLQAAQTDMYKNQVLINIIEQDSEAGARARANDYDSRQIRDLLNELFFTPLDEVAVSEEVTLELNKLKRQYMDCTLSAEEFNAAKKEVFRFAHEDSKQRPTPSDQKREENQRELKFNMLRQPCENCWLCSQATHSKLPVPKYTERQLNAKTVPMGSILSILSLRIAPQFGASMEAFSLLWRSFVGELRWHWDRSIQIPMNQSHDDPIESVNFNTCVLHQKLALLNLCIASKAHKTFKHESFGHSNVNPGNAATRAKEQDDDVFFDANTEDDSRTPSPASVNLLSDARNDSAEPFRSQTPPLRLSTGSQVNVPWVRDNSLMTQDMISAKAELLRSLAVKHDTAAVHDRMLSEAHKSEIQAFKAVNNGASFEDFARWKGRSQTMGTYWDKLWKESEPMLFKDQLAGVPNLFNDISEGEKILHYFETLTPKDVLTQLLGIGLDSAEFVLSCAVDSFAPFPEIHNIFRKQLVNIRSQIESLNLNEDKGQSQNERSIQRTKQRSILEAISHSEYLISIAMSLLHKFPASIVACMLTEESVSGHFSATLDESMSTERRHVRGLLFPEMSHESSSVPEPDVKEYVLRCLARRPSFTQPRVVRDLSGVDEEESSEVRLGANRMYACIGESQFVLATGLTETSF</sequence>
<keyword evidence="4" id="KW-0343">GTPase activation</keyword>
<evidence type="ECO:0000259" key="7">
    <source>
        <dbReference type="Pfam" id="PF13890"/>
    </source>
</evidence>
<evidence type="ECO:0000256" key="2">
    <source>
        <dbReference type="ARBA" id="ARBA00008856"/>
    </source>
</evidence>
<dbReference type="PANTHER" id="PTHR21422">
    <property type="entry name" value="RAB3 GTPASE-ACTIVATING PROTEIN CATALYTIC SUBUNIT"/>
    <property type="match status" value="1"/>
</dbReference>
<dbReference type="EMBL" id="HBHK01017506">
    <property type="protein sequence ID" value="CAD9691683.1"/>
    <property type="molecule type" value="Transcribed_RNA"/>
</dbReference>
<comment type="subcellular location">
    <subcellularLocation>
        <location evidence="1">Cytoplasm</location>
    </subcellularLocation>
</comment>
<keyword evidence="5" id="KW-0963">Cytoplasm</keyword>
<dbReference type="GO" id="GO:0005096">
    <property type="term" value="F:GTPase activator activity"/>
    <property type="evidence" value="ECO:0007669"/>
    <property type="project" value="UniProtKB-KW"/>
</dbReference>
<dbReference type="AlphaFoldDB" id="A0A7S2S7W5"/>
<evidence type="ECO:0000313" key="8">
    <source>
        <dbReference type="EMBL" id="CAD9691683.1"/>
    </source>
</evidence>
<dbReference type="InterPro" id="IPR026147">
    <property type="entry name" value="Rab3GAP1_conserved"/>
</dbReference>
<evidence type="ECO:0000256" key="4">
    <source>
        <dbReference type="ARBA" id="ARBA00022468"/>
    </source>
</evidence>
<dbReference type="GO" id="GO:0005737">
    <property type="term" value="C:cytoplasm"/>
    <property type="evidence" value="ECO:0007669"/>
    <property type="project" value="UniProtKB-SubCell"/>
</dbReference>
<feature type="region of interest" description="Disordered" evidence="6">
    <location>
        <begin position="744"/>
        <end position="781"/>
    </location>
</feature>
<organism evidence="8">
    <name type="scientific">Mucochytrium quahogii</name>
    <dbReference type="NCBI Taxonomy" id="96639"/>
    <lineage>
        <taxon>Eukaryota</taxon>
        <taxon>Sar</taxon>
        <taxon>Stramenopiles</taxon>
        <taxon>Bigyra</taxon>
        <taxon>Labyrinthulomycetes</taxon>
        <taxon>Thraustochytrida</taxon>
        <taxon>Thraustochytriidae</taxon>
        <taxon>Mucochytrium</taxon>
    </lineage>
</organism>
<evidence type="ECO:0000256" key="3">
    <source>
        <dbReference type="ARBA" id="ARBA00015817"/>
    </source>
</evidence>
<dbReference type="PANTHER" id="PTHR21422:SF9">
    <property type="entry name" value="RAB3 GTPASE-ACTIVATING PROTEIN CATALYTIC SUBUNIT"/>
    <property type="match status" value="1"/>
</dbReference>
<comment type="similarity">
    <text evidence="2">Belongs to the Rab3-GAP catalytic subunit family.</text>
</comment>
<evidence type="ECO:0000256" key="1">
    <source>
        <dbReference type="ARBA" id="ARBA00004496"/>
    </source>
</evidence>
<evidence type="ECO:0000256" key="5">
    <source>
        <dbReference type="ARBA" id="ARBA00022490"/>
    </source>
</evidence>
<protein>
    <recommendedName>
        <fullName evidence="3">Rab3 GTPase-activating protein catalytic subunit</fullName>
    </recommendedName>
</protein>
<accession>A0A7S2S7W5</accession>
<name>A0A7S2S7W5_9STRA</name>
<reference evidence="8" key="1">
    <citation type="submission" date="2021-01" db="EMBL/GenBank/DDBJ databases">
        <authorList>
            <person name="Corre E."/>
            <person name="Pelletier E."/>
            <person name="Niang G."/>
            <person name="Scheremetjew M."/>
            <person name="Finn R."/>
            <person name="Kale V."/>
            <person name="Holt S."/>
            <person name="Cochrane G."/>
            <person name="Meng A."/>
            <person name="Brown T."/>
            <person name="Cohen L."/>
        </authorList>
    </citation>
    <scope>NUCLEOTIDE SEQUENCE</scope>
    <source>
        <strain evidence="8">NY070348D</strain>
    </source>
</reference>
<evidence type="ECO:0000256" key="6">
    <source>
        <dbReference type="SAM" id="MobiDB-lite"/>
    </source>
</evidence>